<dbReference type="InterPro" id="IPR041698">
    <property type="entry name" value="Methyltransf_25"/>
</dbReference>
<dbReference type="eggNOG" id="COG0500">
    <property type="taxonomic scope" value="Bacteria"/>
</dbReference>
<dbReference type="InterPro" id="IPR029063">
    <property type="entry name" value="SAM-dependent_MTases_sf"/>
</dbReference>
<protein>
    <submittedName>
        <fullName evidence="4">Methyltransferase</fullName>
    </submittedName>
</protein>
<sequence length="251" mass="28755">MNKTYQSLCSQFYELDKPTVSDEILKCYLSYAKDLKGPILEPMCGTGRFLIPFLERGFRIEGFDSSPHMLDICQKKCEAKGLKASLKEASFETFSSDHTYDLIFIPSGSFGLLTSIEDVNSALKVISDSLQEGGKFVFEIETLKAVSESQNSWKERFVKKGDLKITLKTKAHFDLLSKIETTVCKYELWEDDKKKLTETEDFKVKLYEFNEIDPLLTQNNLKVLGKWQLRSDMKIAANENSDLILYECVKI</sequence>
<dbReference type="CDD" id="cd02440">
    <property type="entry name" value="AdoMet_MTases"/>
    <property type="match status" value="1"/>
</dbReference>
<dbReference type="GO" id="GO:0032259">
    <property type="term" value="P:methylation"/>
    <property type="evidence" value="ECO:0007669"/>
    <property type="project" value="UniProtKB-KW"/>
</dbReference>
<keyword evidence="1 4" id="KW-0489">Methyltransferase</keyword>
<gene>
    <name evidence="4" type="ORF">CSEC_0800</name>
</gene>
<dbReference type="Gene3D" id="2.20.25.110">
    <property type="entry name" value="S-adenosyl-L-methionine-dependent methyltransferases"/>
    <property type="match status" value="1"/>
</dbReference>
<proteinExistence type="predicted"/>
<evidence type="ECO:0000313" key="4">
    <source>
        <dbReference type="EMBL" id="CDR33629.1"/>
    </source>
</evidence>
<evidence type="ECO:0000256" key="1">
    <source>
        <dbReference type="ARBA" id="ARBA00022603"/>
    </source>
</evidence>
<dbReference type="OrthoDB" id="9804312at2"/>
<evidence type="ECO:0000256" key="2">
    <source>
        <dbReference type="ARBA" id="ARBA00022679"/>
    </source>
</evidence>
<dbReference type="PANTHER" id="PTHR43861:SF1">
    <property type="entry name" value="TRANS-ACONITATE 2-METHYLTRANSFERASE"/>
    <property type="match status" value="1"/>
</dbReference>
<reference evidence="4" key="1">
    <citation type="submission" date="2013-12" db="EMBL/GenBank/DDBJ databases">
        <authorList>
            <person name="Linke B."/>
        </authorList>
    </citation>
    <scope>NUCLEOTIDE SEQUENCE [LARGE SCALE GENOMIC DNA]</scope>
    <source>
        <strain evidence="4">CRIB-18</strain>
    </source>
</reference>
<comment type="caution">
    <text evidence="4">The sequence shown here is derived from an EMBL/GenBank/DDBJ whole genome shotgun (WGS) entry which is preliminary data.</text>
</comment>
<reference evidence="4" key="2">
    <citation type="submission" date="2014-09" db="EMBL/GenBank/DDBJ databases">
        <title>Criblamydia sequanensis harbors a mega-plasmid encoding arsenite resistance.</title>
        <authorList>
            <person name="Bertelli C."/>
            <person name="Goesmann A."/>
            <person name="Greub G."/>
        </authorList>
    </citation>
    <scope>NUCLEOTIDE SEQUENCE [LARGE SCALE GENOMIC DNA]</scope>
    <source>
        <strain evidence="4">CRIB-18</strain>
    </source>
</reference>
<dbReference type="AlphaFoldDB" id="A0A090DXX8"/>
<dbReference type="GO" id="GO:0008168">
    <property type="term" value="F:methyltransferase activity"/>
    <property type="evidence" value="ECO:0007669"/>
    <property type="project" value="UniProtKB-KW"/>
</dbReference>
<dbReference type="Pfam" id="PF13649">
    <property type="entry name" value="Methyltransf_25"/>
    <property type="match status" value="1"/>
</dbReference>
<accession>A0A090DXX8</accession>
<keyword evidence="2" id="KW-0808">Transferase</keyword>
<dbReference type="SUPFAM" id="SSF53335">
    <property type="entry name" value="S-adenosyl-L-methionine-dependent methyltransferases"/>
    <property type="match status" value="1"/>
</dbReference>
<name>A0A090DXX8_9BACT</name>
<dbReference type="Proteomes" id="UP000031552">
    <property type="component" value="Unassembled WGS sequence"/>
</dbReference>
<dbReference type="EMBL" id="CCEJ010000003">
    <property type="protein sequence ID" value="CDR33629.1"/>
    <property type="molecule type" value="Genomic_DNA"/>
</dbReference>
<evidence type="ECO:0000259" key="3">
    <source>
        <dbReference type="Pfam" id="PF13649"/>
    </source>
</evidence>
<organism evidence="4 5">
    <name type="scientific">Candidatus Criblamydia sequanensis CRIB-18</name>
    <dbReference type="NCBI Taxonomy" id="1437425"/>
    <lineage>
        <taxon>Bacteria</taxon>
        <taxon>Pseudomonadati</taxon>
        <taxon>Chlamydiota</taxon>
        <taxon>Chlamydiia</taxon>
        <taxon>Parachlamydiales</taxon>
        <taxon>Candidatus Criblamydiaceae</taxon>
        <taxon>Candidatus Criblamydia</taxon>
    </lineage>
</organism>
<evidence type="ECO:0000313" key="5">
    <source>
        <dbReference type="Proteomes" id="UP000031552"/>
    </source>
</evidence>
<keyword evidence="5" id="KW-1185">Reference proteome</keyword>
<dbReference type="RefSeq" id="WP_041017081.1">
    <property type="nucleotide sequence ID" value="NZ_CCEJ010000003.1"/>
</dbReference>
<dbReference type="PANTHER" id="PTHR43861">
    <property type="entry name" value="TRANS-ACONITATE 2-METHYLTRANSFERASE-RELATED"/>
    <property type="match status" value="1"/>
</dbReference>
<feature type="domain" description="Methyltransferase" evidence="3">
    <location>
        <begin position="39"/>
        <end position="134"/>
    </location>
</feature>
<dbReference type="STRING" id="1437425.CSEC_0800"/>
<dbReference type="Gene3D" id="3.40.50.150">
    <property type="entry name" value="Vaccinia Virus protein VP39"/>
    <property type="match status" value="1"/>
</dbReference>